<feature type="region of interest" description="Disordered" evidence="5">
    <location>
        <begin position="684"/>
        <end position="737"/>
    </location>
</feature>
<feature type="compositionally biased region" description="Polar residues" evidence="5">
    <location>
        <begin position="122"/>
        <end position="135"/>
    </location>
</feature>
<accession>A0A4V1M4C3</accession>
<evidence type="ECO:0000256" key="4">
    <source>
        <dbReference type="ARBA" id="ARBA00022737"/>
    </source>
</evidence>
<dbReference type="PANTHER" id="PTHR15454:SF69">
    <property type="entry name" value="SERINE_THREONINE-PROTEIN KINASE 11-INTERACTING PROTEIN"/>
    <property type="match status" value="1"/>
</dbReference>
<comment type="subcellular location">
    <subcellularLocation>
        <location evidence="1">Cytoplasm</location>
    </subcellularLocation>
</comment>
<keyword evidence="2" id="KW-0963">Cytoplasm</keyword>
<feature type="compositionally biased region" description="Basic residues" evidence="5">
    <location>
        <begin position="712"/>
        <end position="721"/>
    </location>
</feature>
<keyword evidence="4" id="KW-0677">Repeat</keyword>
<evidence type="ECO:0000313" key="6">
    <source>
        <dbReference type="EMBL" id="RXK39867.1"/>
    </source>
</evidence>
<dbReference type="STRING" id="5217.A0A4V1M4C3"/>
<feature type="compositionally biased region" description="Polar residues" evidence="5">
    <location>
        <begin position="146"/>
        <end position="161"/>
    </location>
</feature>
<dbReference type="SUPFAM" id="SSF52075">
    <property type="entry name" value="Outer arm dynein light chain 1"/>
    <property type="match status" value="1"/>
</dbReference>
<feature type="region of interest" description="Disordered" evidence="5">
    <location>
        <begin position="616"/>
        <end position="644"/>
    </location>
</feature>
<dbReference type="InterPro" id="IPR032675">
    <property type="entry name" value="LRR_dom_sf"/>
</dbReference>
<feature type="compositionally biased region" description="Polar residues" evidence="5">
    <location>
        <begin position="387"/>
        <end position="412"/>
    </location>
</feature>
<feature type="region of interest" description="Disordered" evidence="5">
    <location>
        <begin position="359"/>
        <end position="412"/>
    </location>
</feature>
<name>A0A4V1M4C3_TREME</name>
<feature type="compositionally biased region" description="Polar residues" evidence="5">
    <location>
        <begin position="635"/>
        <end position="644"/>
    </location>
</feature>
<dbReference type="SMART" id="SM00369">
    <property type="entry name" value="LRR_TYP"/>
    <property type="match status" value="2"/>
</dbReference>
<dbReference type="PANTHER" id="PTHR15454">
    <property type="entry name" value="NISCHARIN RELATED"/>
    <property type="match status" value="1"/>
</dbReference>
<evidence type="ECO:0000256" key="3">
    <source>
        <dbReference type="ARBA" id="ARBA00022614"/>
    </source>
</evidence>
<dbReference type="AlphaFoldDB" id="A0A4V1M4C3"/>
<evidence type="ECO:0000256" key="1">
    <source>
        <dbReference type="ARBA" id="ARBA00004496"/>
    </source>
</evidence>
<sequence>MNLLRSSDPPKPIPISGNEYLIKLHRYLHSNFTRLAPSPSQPSIWQKTTQSVIQQSYTLLTLGLDPSSAPLSRGLKVPLTLGFGGGSSSSSTGTSGISGNSGSPDSNSRSRRSQIFDIPPDSANNKPTNTRTVLNGTGRYEASPSLKYSTSKNDVKTNPSTKVTSVKPLLLRLPPDRLLYLLLRWQSLSQSLPHVGQTDVPLPPNVGVSARGSGSESGNGDRVEGDVNSVRSWVGSMRSMSLGSGVGSSGGERGWWGRKEIKEDDILLDIYSAFTVLPGLLIHPPYTSEPPITELIEAGGYTQLGGIDVRVPLDVMRNLQLLELEGYDPRALLIPLNPHLRSLTVRDVQDGDEWVEELLRIPPPVSSSKTTSPSSSTSQTNPSSISQQHAPSNETSTPWSQNDLPSQPSSQARFPNLRHLSLSSTCLLSFPFVPLTKLTHLDLSHNLLNTLPPSLSALSSLTSLNLSNNLITSVRSAASTLGAITSLNLSGNRIDCLAGLERILALERVDLRNNSLSDFLEIGRLAVLPMIKEIWCSPNPFSHSFTSTSSGVSLPLLPGLSRVGDGGSGMDWRIELGVCFLQEGKEVILDDTPFSWLEQRNMSSLLALRGKPSKIMEYKTPTSTPRRERLGRDGNGNNTYGRTSSPITSLRVEEIRKNGETSTSIMEGGEGVKDDNNIGQSHLGLIGDSGKATEEGKVVRNDIMRSPVGTSSKKKKPMRRVIKLDEQSIEQRLENGS</sequence>
<keyword evidence="7" id="KW-1185">Reference proteome</keyword>
<dbReference type="Pfam" id="PF13855">
    <property type="entry name" value="LRR_8"/>
    <property type="match status" value="1"/>
</dbReference>
<proteinExistence type="predicted"/>
<evidence type="ECO:0000313" key="7">
    <source>
        <dbReference type="Proteomes" id="UP000289152"/>
    </source>
</evidence>
<feature type="compositionally biased region" description="Low complexity" evidence="5">
    <location>
        <begin position="88"/>
        <end position="103"/>
    </location>
</feature>
<keyword evidence="3" id="KW-0433">Leucine-rich repeat</keyword>
<reference evidence="6 7" key="1">
    <citation type="submission" date="2016-06" db="EMBL/GenBank/DDBJ databases">
        <title>Evolution of pathogenesis and genome organization in the Tremellales.</title>
        <authorList>
            <person name="Cuomo C."/>
            <person name="Litvintseva A."/>
            <person name="Heitman J."/>
            <person name="Chen Y."/>
            <person name="Sun S."/>
            <person name="Springer D."/>
            <person name="Dromer F."/>
            <person name="Young S."/>
            <person name="Zeng Q."/>
            <person name="Chapman S."/>
            <person name="Gujja S."/>
            <person name="Saif S."/>
            <person name="Birren B."/>
        </authorList>
    </citation>
    <scope>NUCLEOTIDE SEQUENCE [LARGE SCALE GENOMIC DNA]</scope>
    <source>
        <strain evidence="6 7">ATCC 28783</strain>
    </source>
</reference>
<gene>
    <name evidence="6" type="ORF">M231_02801</name>
</gene>
<comment type="caution">
    <text evidence="6">The sequence shown here is derived from an EMBL/GenBank/DDBJ whole genome shotgun (WGS) entry which is preliminary data.</text>
</comment>
<dbReference type="OrthoDB" id="676979at2759"/>
<dbReference type="FunCoup" id="A0A4V1M4C3">
    <property type="interactions" value="263"/>
</dbReference>
<dbReference type="InterPro" id="IPR001611">
    <property type="entry name" value="Leu-rich_rpt"/>
</dbReference>
<feature type="compositionally biased region" description="Basic and acidic residues" evidence="5">
    <location>
        <begin position="722"/>
        <end position="737"/>
    </location>
</feature>
<organism evidence="6 7">
    <name type="scientific">Tremella mesenterica</name>
    <name type="common">Jelly fungus</name>
    <dbReference type="NCBI Taxonomy" id="5217"/>
    <lineage>
        <taxon>Eukaryota</taxon>
        <taxon>Fungi</taxon>
        <taxon>Dikarya</taxon>
        <taxon>Basidiomycota</taxon>
        <taxon>Agaricomycotina</taxon>
        <taxon>Tremellomycetes</taxon>
        <taxon>Tremellales</taxon>
        <taxon>Tremellaceae</taxon>
        <taxon>Tremella</taxon>
    </lineage>
</organism>
<dbReference type="InterPro" id="IPR003591">
    <property type="entry name" value="Leu-rich_rpt_typical-subtyp"/>
</dbReference>
<dbReference type="EMBL" id="SDIL01000025">
    <property type="protein sequence ID" value="RXK39867.1"/>
    <property type="molecule type" value="Genomic_DNA"/>
</dbReference>
<dbReference type="GO" id="GO:0005737">
    <property type="term" value="C:cytoplasm"/>
    <property type="evidence" value="ECO:0007669"/>
    <property type="project" value="UniProtKB-SubCell"/>
</dbReference>
<dbReference type="Proteomes" id="UP000289152">
    <property type="component" value="Unassembled WGS sequence"/>
</dbReference>
<dbReference type="PROSITE" id="PS51450">
    <property type="entry name" value="LRR"/>
    <property type="match status" value="3"/>
</dbReference>
<feature type="compositionally biased region" description="Low complexity" evidence="5">
    <location>
        <begin position="366"/>
        <end position="386"/>
    </location>
</feature>
<protein>
    <submittedName>
        <fullName evidence="6">Uncharacterized protein</fullName>
    </submittedName>
</protein>
<feature type="compositionally biased region" description="Basic and acidic residues" evidence="5">
    <location>
        <begin position="691"/>
        <end position="703"/>
    </location>
</feature>
<dbReference type="Gene3D" id="3.80.10.10">
    <property type="entry name" value="Ribonuclease Inhibitor"/>
    <property type="match status" value="2"/>
</dbReference>
<dbReference type="InParanoid" id="A0A4V1M4C3"/>
<feature type="region of interest" description="Disordered" evidence="5">
    <location>
        <begin position="85"/>
        <end position="161"/>
    </location>
</feature>
<dbReference type="PRINTS" id="PR00019">
    <property type="entry name" value="LEURICHRPT"/>
</dbReference>
<evidence type="ECO:0000256" key="2">
    <source>
        <dbReference type="ARBA" id="ARBA00022490"/>
    </source>
</evidence>
<evidence type="ECO:0000256" key="5">
    <source>
        <dbReference type="SAM" id="MobiDB-lite"/>
    </source>
</evidence>